<evidence type="ECO:0008006" key="4">
    <source>
        <dbReference type="Google" id="ProtNLM"/>
    </source>
</evidence>
<keyword evidence="1" id="KW-1133">Transmembrane helix</keyword>
<proteinExistence type="predicted"/>
<evidence type="ECO:0000313" key="3">
    <source>
        <dbReference type="Proteomes" id="UP000823927"/>
    </source>
</evidence>
<reference evidence="2" key="1">
    <citation type="submission" date="2020-10" db="EMBL/GenBank/DDBJ databases">
        <authorList>
            <person name="Gilroy R."/>
        </authorList>
    </citation>
    <scope>NUCLEOTIDE SEQUENCE</scope>
    <source>
        <strain evidence="2">CHK178-757</strain>
    </source>
</reference>
<evidence type="ECO:0000313" key="2">
    <source>
        <dbReference type="EMBL" id="HIS46912.1"/>
    </source>
</evidence>
<name>A0A9D1F4K9_9FIRM</name>
<keyword evidence="1" id="KW-0812">Transmembrane</keyword>
<comment type="caution">
    <text evidence="2">The sequence shown here is derived from an EMBL/GenBank/DDBJ whole genome shotgun (WGS) entry which is preliminary data.</text>
</comment>
<dbReference type="Proteomes" id="UP000823927">
    <property type="component" value="Unassembled WGS sequence"/>
</dbReference>
<feature type="transmembrane region" description="Helical" evidence="1">
    <location>
        <begin position="14"/>
        <end position="32"/>
    </location>
</feature>
<feature type="transmembrane region" description="Helical" evidence="1">
    <location>
        <begin position="63"/>
        <end position="86"/>
    </location>
</feature>
<accession>A0A9D1F4K9</accession>
<organism evidence="2 3">
    <name type="scientific">Candidatus Scybalocola faecigallinarum</name>
    <dbReference type="NCBI Taxonomy" id="2840941"/>
    <lineage>
        <taxon>Bacteria</taxon>
        <taxon>Bacillati</taxon>
        <taxon>Bacillota</taxon>
        <taxon>Clostridia</taxon>
        <taxon>Lachnospirales</taxon>
        <taxon>Lachnospiraceae</taxon>
        <taxon>Lachnospiraceae incertae sedis</taxon>
        <taxon>Candidatus Scybalocola (ex Gilroy et al. 2021)</taxon>
    </lineage>
</organism>
<dbReference type="EMBL" id="DVIT01000019">
    <property type="protein sequence ID" value="HIS46912.1"/>
    <property type="molecule type" value="Genomic_DNA"/>
</dbReference>
<sequence length="115" mass="13302">MYERYTRPSKKKSWITALLAFFLGLFGLQNVYMGHLKRFAINGFLLLAGILCFRLAFTYGEALVIPCALCLAANIYWGMIDTIRILSGHAKDSKGLFIMTRKQYKKRMKYRASLY</sequence>
<protein>
    <recommendedName>
        <fullName evidence="4">TM2 domain-containing protein</fullName>
    </recommendedName>
</protein>
<keyword evidence="1" id="KW-0472">Membrane</keyword>
<dbReference type="AlphaFoldDB" id="A0A9D1F4K9"/>
<gene>
    <name evidence="2" type="ORF">IAB46_04975</name>
</gene>
<evidence type="ECO:0000256" key="1">
    <source>
        <dbReference type="SAM" id="Phobius"/>
    </source>
</evidence>
<reference evidence="2" key="2">
    <citation type="journal article" date="2021" name="PeerJ">
        <title>Extensive microbial diversity within the chicken gut microbiome revealed by metagenomics and culture.</title>
        <authorList>
            <person name="Gilroy R."/>
            <person name="Ravi A."/>
            <person name="Getino M."/>
            <person name="Pursley I."/>
            <person name="Horton D.L."/>
            <person name="Alikhan N.F."/>
            <person name="Baker D."/>
            <person name="Gharbi K."/>
            <person name="Hall N."/>
            <person name="Watson M."/>
            <person name="Adriaenssens E.M."/>
            <person name="Foster-Nyarko E."/>
            <person name="Jarju S."/>
            <person name="Secka A."/>
            <person name="Antonio M."/>
            <person name="Oren A."/>
            <person name="Chaudhuri R.R."/>
            <person name="La Ragione R."/>
            <person name="Hildebrand F."/>
            <person name="Pallen M.J."/>
        </authorList>
    </citation>
    <scope>NUCLEOTIDE SEQUENCE</scope>
    <source>
        <strain evidence="2">CHK178-757</strain>
    </source>
</reference>